<name>A0ABP4MTY6_9ACTN</name>
<dbReference type="Proteomes" id="UP001501705">
    <property type="component" value="Unassembled WGS sequence"/>
</dbReference>
<gene>
    <name evidence="1" type="ORF">GCM10009804_03370</name>
</gene>
<organism evidence="1 2">
    <name type="scientific">Kribbella hippodromi</name>
    <dbReference type="NCBI Taxonomy" id="434347"/>
    <lineage>
        <taxon>Bacteria</taxon>
        <taxon>Bacillati</taxon>
        <taxon>Actinomycetota</taxon>
        <taxon>Actinomycetes</taxon>
        <taxon>Propionibacteriales</taxon>
        <taxon>Kribbellaceae</taxon>
        <taxon>Kribbella</taxon>
    </lineage>
</organism>
<proteinExistence type="predicted"/>
<evidence type="ECO:0000313" key="2">
    <source>
        <dbReference type="Proteomes" id="UP001501705"/>
    </source>
</evidence>
<keyword evidence="2" id="KW-1185">Reference proteome</keyword>
<dbReference type="RefSeq" id="WP_344231489.1">
    <property type="nucleotide sequence ID" value="NZ_BAAAPH010000001.1"/>
</dbReference>
<comment type="caution">
    <text evidence="1">The sequence shown here is derived from an EMBL/GenBank/DDBJ whole genome shotgun (WGS) entry which is preliminary data.</text>
</comment>
<dbReference type="EMBL" id="BAAAPH010000001">
    <property type="protein sequence ID" value="GAA1550109.1"/>
    <property type="molecule type" value="Genomic_DNA"/>
</dbReference>
<accession>A0ABP4MTY6</accession>
<protein>
    <submittedName>
        <fullName evidence="1">Uncharacterized protein</fullName>
    </submittedName>
</protein>
<reference evidence="2" key="1">
    <citation type="journal article" date="2019" name="Int. J. Syst. Evol. Microbiol.">
        <title>The Global Catalogue of Microorganisms (GCM) 10K type strain sequencing project: providing services to taxonomists for standard genome sequencing and annotation.</title>
        <authorList>
            <consortium name="The Broad Institute Genomics Platform"/>
            <consortium name="The Broad Institute Genome Sequencing Center for Infectious Disease"/>
            <person name="Wu L."/>
            <person name="Ma J."/>
        </authorList>
    </citation>
    <scope>NUCLEOTIDE SEQUENCE [LARGE SCALE GENOMIC DNA]</scope>
    <source>
        <strain evidence="2">JCM 15572</strain>
    </source>
</reference>
<evidence type="ECO:0000313" key="1">
    <source>
        <dbReference type="EMBL" id="GAA1550109.1"/>
    </source>
</evidence>
<sequence>MTIYSQHPSRGKVQILATYQGPSGVLSATVTSVENQAIAGPIVDALNRVSAYTTVPVSVRDERDDRYRRYPTDHIDALVDPEARLALRVGAHSLWYQHVMLRLANALKDLDEATADAPPPVRTAIAAELEVEARDLRHGLAEFSDGVRPPADETRRVWDDDAPFVTSEEALSDATRHRLDEQEDEGGAADLRRAVADLQLLYDAYVKSTNTGARLELGEFLVEDDPWGDERDNFFLDISAPIPDEDSPQDTWSVGIHRWVPDDSDEEYGADSGESILECRRSTTPALDELVNLLNLSGGDNVQLAAWAATPLGEPLAGTTFVVTARYTD</sequence>